<dbReference type="NCBIfam" id="TIGR01515">
    <property type="entry name" value="branching_enzym"/>
    <property type="match status" value="1"/>
</dbReference>
<dbReference type="Proteomes" id="UP000027821">
    <property type="component" value="Unassembled WGS sequence"/>
</dbReference>
<feature type="domain" description="Glycosyl hydrolase family 13 catalytic" evidence="12">
    <location>
        <begin position="168"/>
        <end position="509"/>
    </location>
</feature>
<dbReference type="PIRSF" id="PIRSF000463">
    <property type="entry name" value="GlgB"/>
    <property type="match status" value="1"/>
</dbReference>
<dbReference type="InterPro" id="IPR044143">
    <property type="entry name" value="GlgB_N_E_set_prok"/>
</dbReference>
<feature type="active site" description="Nucleophile" evidence="10 11">
    <location>
        <position position="327"/>
    </location>
</feature>
<name>A0A074KUL3_9BACT</name>
<keyword evidence="9 10" id="KW-0119">Carbohydrate metabolism</keyword>
<evidence type="ECO:0000256" key="6">
    <source>
        <dbReference type="ARBA" id="ARBA00022676"/>
    </source>
</evidence>
<dbReference type="Pfam" id="PF00128">
    <property type="entry name" value="Alpha-amylase"/>
    <property type="match status" value="2"/>
</dbReference>
<dbReference type="OrthoDB" id="9761875at2"/>
<comment type="similarity">
    <text evidence="4 10">Belongs to the glycosyl hydrolase 13 family. GlgB subfamily.</text>
</comment>
<dbReference type="SUPFAM" id="SSF51445">
    <property type="entry name" value="(Trans)glycosidases"/>
    <property type="match status" value="1"/>
</dbReference>
<dbReference type="NCBIfam" id="NF003811">
    <property type="entry name" value="PRK05402.1"/>
    <property type="match status" value="1"/>
</dbReference>
<dbReference type="SUPFAM" id="SSF51011">
    <property type="entry name" value="Glycosyl hydrolase domain"/>
    <property type="match status" value="1"/>
</dbReference>
<proteinExistence type="inferred from homology"/>
<evidence type="ECO:0000256" key="5">
    <source>
        <dbReference type="ARBA" id="ARBA00022600"/>
    </source>
</evidence>
<keyword evidence="7 10" id="KW-0808">Transferase</keyword>
<evidence type="ECO:0000256" key="4">
    <source>
        <dbReference type="ARBA" id="ARBA00009000"/>
    </source>
</evidence>
<dbReference type="PANTHER" id="PTHR43651">
    <property type="entry name" value="1,4-ALPHA-GLUCAN-BRANCHING ENZYME"/>
    <property type="match status" value="1"/>
</dbReference>
<dbReference type="EC" id="2.4.1.18" evidence="10"/>
<dbReference type="SMART" id="SM00642">
    <property type="entry name" value="Aamy"/>
    <property type="match status" value="1"/>
</dbReference>
<dbReference type="InterPro" id="IPR004193">
    <property type="entry name" value="Glyco_hydro_13_N"/>
</dbReference>
<dbReference type="eggNOG" id="COG0296">
    <property type="taxonomic scope" value="Bacteria"/>
</dbReference>
<keyword evidence="6 10" id="KW-0328">Glycosyltransferase</keyword>
<comment type="pathway">
    <text evidence="3 10">Glycan biosynthesis; glycogen biosynthesis.</text>
</comment>
<dbReference type="GO" id="GO:0005829">
    <property type="term" value="C:cytosol"/>
    <property type="evidence" value="ECO:0007669"/>
    <property type="project" value="TreeGrafter"/>
</dbReference>
<dbReference type="AlphaFoldDB" id="A0A074KUL3"/>
<dbReference type="GO" id="GO:0003844">
    <property type="term" value="F:1,4-alpha-glucan branching enzyme activity"/>
    <property type="evidence" value="ECO:0007669"/>
    <property type="project" value="UniProtKB-UniRule"/>
</dbReference>
<dbReference type="STRING" id="1048983.EL17_20840"/>
<gene>
    <name evidence="10" type="primary">glgB</name>
    <name evidence="13" type="ORF">EL17_20840</name>
</gene>
<evidence type="ECO:0000256" key="1">
    <source>
        <dbReference type="ARBA" id="ARBA00000826"/>
    </source>
</evidence>
<dbReference type="Gene3D" id="2.60.40.10">
    <property type="entry name" value="Immunoglobulins"/>
    <property type="match status" value="1"/>
</dbReference>
<evidence type="ECO:0000259" key="12">
    <source>
        <dbReference type="SMART" id="SM00642"/>
    </source>
</evidence>
<dbReference type="PANTHER" id="PTHR43651:SF3">
    <property type="entry name" value="1,4-ALPHA-GLUCAN-BRANCHING ENZYME"/>
    <property type="match status" value="1"/>
</dbReference>
<evidence type="ECO:0000256" key="10">
    <source>
        <dbReference type="HAMAP-Rule" id="MF_00685"/>
    </source>
</evidence>
<keyword evidence="5 10" id="KW-0321">Glycogen metabolism</keyword>
<dbReference type="InterPro" id="IPR013783">
    <property type="entry name" value="Ig-like_fold"/>
</dbReference>
<dbReference type="InterPro" id="IPR013780">
    <property type="entry name" value="Glyco_hydro_b"/>
</dbReference>
<dbReference type="Pfam" id="PF02922">
    <property type="entry name" value="CBM_48"/>
    <property type="match status" value="1"/>
</dbReference>
<dbReference type="CDD" id="cd02855">
    <property type="entry name" value="E_set_GBE_prok_N"/>
    <property type="match status" value="1"/>
</dbReference>
<evidence type="ECO:0000313" key="14">
    <source>
        <dbReference type="Proteomes" id="UP000027821"/>
    </source>
</evidence>
<dbReference type="FunFam" id="2.60.40.10:FF:000169">
    <property type="entry name" value="1,4-alpha-glucan branching enzyme GlgB"/>
    <property type="match status" value="1"/>
</dbReference>
<comment type="catalytic activity">
    <reaction evidence="1 10">
        <text>Transfers a segment of a (1-&gt;4)-alpha-D-glucan chain to a primary hydroxy group in a similar glucan chain.</text>
        <dbReference type="EC" id="2.4.1.18"/>
    </reaction>
</comment>
<dbReference type="GO" id="GO:0005978">
    <property type="term" value="P:glycogen biosynthetic process"/>
    <property type="evidence" value="ECO:0007669"/>
    <property type="project" value="UniProtKB-UniRule"/>
</dbReference>
<evidence type="ECO:0000256" key="7">
    <source>
        <dbReference type="ARBA" id="ARBA00022679"/>
    </source>
</evidence>
<organism evidence="13 14">
    <name type="scientific">Anditalea andensis</name>
    <dbReference type="NCBI Taxonomy" id="1048983"/>
    <lineage>
        <taxon>Bacteria</taxon>
        <taxon>Pseudomonadati</taxon>
        <taxon>Bacteroidota</taxon>
        <taxon>Cytophagia</taxon>
        <taxon>Cytophagales</taxon>
        <taxon>Cytophagaceae</taxon>
        <taxon>Anditalea</taxon>
    </lineage>
</organism>
<dbReference type="GO" id="GO:0043169">
    <property type="term" value="F:cation binding"/>
    <property type="evidence" value="ECO:0007669"/>
    <property type="project" value="InterPro"/>
</dbReference>
<dbReference type="InterPro" id="IPR017853">
    <property type="entry name" value="GH"/>
</dbReference>
<evidence type="ECO:0000256" key="9">
    <source>
        <dbReference type="ARBA" id="ARBA00023277"/>
    </source>
</evidence>
<dbReference type="InterPro" id="IPR006047">
    <property type="entry name" value="GH13_cat_dom"/>
</dbReference>
<dbReference type="CDD" id="cd11322">
    <property type="entry name" value="AmyAc_Glg_BE"/>
    <property type="match status" value="1"/>
</dbReference>
<comment type="caution">
    <text evidence="13">The sequence shown here is derived from an EMBL/GenBank/DDBJ whole genome shotgun (WGS) entry which is preliminary data.</text>
</comment>
<keyword evidence="8 10" id="KW-0320">Glycogen biosynthesis</keyword>
<dbReference type="InterPro" id="IPR006407">
    <property type="entry name" value="GlgB"/>
</dbReference>
<accession>A0A074KUL3</accession>
<dbReference type="NCBIfam" id="NF008967">
    <property type="entry name" value="PRK12313.1"/>
    <property type="match status" value="1"/>
</dbReference>
<evidence type="ECO:0000313" key="13">
    <source>
        <dbReference type="EMBL" id="KEO71965.1"/>
    </source>
</evidence>
<dbReference type="InterPro" id="IPR037439">
    <property type="entry name" value="Branching_enzy"/>
</dbReference>
<dbReference type="InterPro" id="IPR006048">
    <property type="entry name" value="A-amylase/branching_C"/>
</dbReference>
<evidence type="ECO:0000256" key="2">
    <source>
        <dbReference type="ARBA" id="ARBA00002953"/>
    </source>
</evidence>
<dbReference type="GO" id="GO:0004553">
    <property type="term" value="F:hydrolase activity, hydrolyzing O-glycosyl compounds"/>
    <property type="evidence" value="ECO:0007669"/>
    <property type="project" value="InterPro"/>
</dbReference>
<dbReference type="FunFam" id="2.60.40.1180:FF:000002">
    <property type="entry name" value="1,4-alpha-glucan branching enzyme GlgB"/>
    <property type="match status" value="1"/>
</dbReference>
<dbReference type="Gene3D" id="3.20.20.80">
    <property type="entry name" value="Glycosidases"/>
    <property type="match status" value="1"/>
</dbReference>
<sequence length="700" mass="81193">MSKTKNNIKPGSDIENAEGTLFTDLDLHLFREGKHFRLYNKLGSHPMKHHGNQGTYFALWAPNASYISVIGDFNGWDRGRNPMNVRHDGSGIWELFIPEIGNGTLYKYFIKSHNGYEVEKGDPYALMWETPPNTASVVWSENYEWKDKSWLTARDKAAQKAQPYSVYEMHLGSWKRVPEEENRSLSYLELAESLPAYLEEMGFTHVEFMPVMEHPFFGSWGYQVTGYFAPSSRFGTPEEFMYLIDVLHQKGIGVILDWVPSHFPSDMHGLHYFDGTFLYEHEDPRKGYHPDWKSYIFNYGRNEVKSFLISNALFWLDRFHIDGLRVDAVASMLYLNYSREEGQWEPNEFGGQENLEAIRFLREFNEHVYKEYPDVVTIAEESTAYPKVSRPTYDDGLGFGMKWMMGWMHDTIKYFELEPIHRQHHQGTITFSLCYAFSENFMLPFSHDEVVYGKKPMILKMPGDEWQKFANLRAMYAYMYAHPGNKLLFMGGEFGQITEWNHDSSLDWHYSDLPYHKGVFNTVKRLNHIFKAEPALYEYNFEERGFEWIDTQDTASSVLSFLRKGEHAEDDILVVCNFTPVHRQNYRIGVPATGKWREIFNSDLEEFGGSNQYNSGTIEADEYAMHGKSHSISMNLSPLAVHFLKLDTPPKVKVAAKKAVKKIADETAAIAEATMDQVNLIQAEKKGKTTKKEKKQKVVE</sequence>
<dbReference type="Pfam" id="PF02806">
    <property type="entry name" value="Alpha-amylase_C"/>
    <property type="match status" value="1"/>
</dbReference>
<comment type="function">
    <text evidence="2 10">Catalyzes the formation of the alpha-1,6-glucosidic linkages in glycogen by scission of a 1,4-alpha-linked oligosaccharide from growing alpha-1,4-glucan chains and the subsequent attachment of the oligosaccharide to the alpha-1,6 position.</text>
</comment>
<keyword evidence="14" id="KW-1185">Reference proteome</keyword>
<dbReference type="Gene3D" id="2.60.40.1180">
    <property type="entry name" value="Golgi alpha-mannosidase II"/>
    <property type="match status" value="1"/>
</dbReference>
<evidence type="ECO:0000256" key="11">
    <source>
        <dbReference type="PIRSR" id="PIRSR000463-1"/>
    </source>
</evidence>
<dbReference type="FunFam" id="3.20.20.80:FF:000003">
    <property type="entry name" value="1,4-alpha-glucan branching enzyme GlgB"/>
    <property type="match status" value="1"/>
</dbReference>
<dbReference type="RefSeq" id="WP_084166299.1">
    <property type="nucleotide sequence ID" value="NZ_JMIH01000034.1"/>
</dbReference>
<protein>
    <recommendedName>
        <fullName evidence="10">1,4-alpha-glucan branching enzyme GlgB</fullName>
        <ecNumber evidence="10">2.4.1.18</ecNumber>
    </recommendedName>
    <alternativeName>
        <fullName evidence="10">1,4-alpha-D-glucan:1,4-alpha-D-glucan 6-glucosyl-transferase</fullName>
    </alternativeName>
    <alternativeName>
        <fullName evidence="10">Alpha-(1-&gt;4)-glucan branching enzyme</fullName>
    </alternativeName>
    <alternativeName>
        <fullName evidence="10">Glycogen branching enzyme</fullName>
        <shortName evidence="10">BE</shortName>
    </alternativeName>
</protein>
<comment type="subunit">
    <text evidence="10">Monomer.</text>
</comment>
<evidence type="ECO:0000256" key="3">
    <source>
        <dbReference type="ARBA" id="ARBA00004964"/>
    </source>
</evidence>
<dbReference type="EMBL" id="JMIH01000034">
    <property type="protein sequence ID" value="KEO71965.1"/>
    <property type="molecule type" value="Genomic_DNA"/>
</dbReference>
<dbReference type="HAMAP" id="MF_00685">
    <property type="entry name" value="GlgB"/>
    <property type="match status" value="1"/>
</dbReference>
<feature type="active site" description="Proton donor" evidence="10 11">
    <location>
        <position position="380"/>
    </location>
</feature>
<reference evidence="13 14" key="1">
    <citation type="submission" date="2014-04" db="EMBL/GenBank/DDBJ databases">
        <title>Characterization and application of a salt tolerant electro-active bacterium.</title>
        <authorList>
            <person name="Yang L."/>
            <person name="Wei S."/>
            <person name="Tay Q.X.M."/>
        </authorList>
    </citation>
    <scope>NUCLEOTIDE SEQUENCE [LARGE SCALE GENOMIC DNA]</scope>
    <source>
        <strain evidence="13 14">LY1</strain>
    </source>
</reference>
<evidence type="ECO:0000256" key="8">
    <source>
        <dbReference type="ARBA" id="ARBA00023056"/>
    </source>
</evidence>
<dbReference type="UniPathway" id="UPA00164"/>